<sequence length="246" mass="28738">MNATLFSEIQRLFERTYVQVGINLEDCLIDRQRCGQLSRAAGASARELSELARTFLRKSDDRLHIGIYYSRWLIEQLERHDPRKGITNENIRCLIAFVEEINHALHAAIQFQRGIREIASEDFARNLELQAQVDTYLVLLLFVAFFRKTQKVSRADRRWLRFHLFSRQTPHAYADANLRGRYLETSELAGQYTLFLDALNGARRVDEIRLFHSLDYEAKKQRILALMDAQGGGERTMRQEDNRTMG</sequence>
<dbReference type="Proteomes" id="UP000005824">
    <property type="component" value="Unassembled WGS sequence"/>
</dbReference>
<dbReference type="EMBL" id="ABVL01000008">
    <property type="protein sequence ID" value="EDY19273.1"/>
    <property type="molecule type" value="Genomic_DNA"/>
</dbReference>
<reference evidence="1 2" key="1">
    <citation type="journal article" date="2011" name="J. Bacteriol.">
        <title>Genome sequence of Chthoniobacter flavus Ellin428, an aerobic heterotrophic soil bacterium.</title>
        <authorList>
            <person name="Kant R."/>
            <person name="van Passel M.W."/>
            <person name="Palva A."/>
            <person name="Lucas S."/>
            <person name="Lapidus A."/>
            <person name="Glavina Del Rio T."/>
            <person name="Dalin E."/>
            <person name="Tice H."/>
            <person name="Bruce D."/>
            <person name="Goodwin L."/>
            <person name="Pitluck S."/>
            <person name="Larimer F.W."/>
            <person name="Land M.L."/>
            <person name="Hauser L."/>
            <person name="Sangwan P."/>
            <person name="de Vos W.M."/>
            <person name="Janssen P.H."/>
            <person name="Smidt H."/>
        </authorList>
    </citation>
    <scope>NUCLEOTIDE SEQUENCE [LARGE SCALE GENOMIC DNA]</scope>
    <source>
        <strain evidence="1 2">Ellin428</strain>
    </source>
</reference>
<proteinExistence type="predicted"/>
<protein>
    <submittedName>
        <fullName evidence="1">Uncharacterized protein</fullName>
    </submittedName>
</protein>
<name>B4D233_9BACT</name>
<evidence type="ECO:0000313" key="2">
    <source>
        <dbReference type="Proteomes" id="UP000005824"/>
    </source>
</evidence>
<keyword evidence="2" id="KW-1185">Reference proteome</keyword>
<accession>B4D233</accession>
<dbReference type="RefSeq" id="WP_006980283.1">
    <property type="nucleotide sequence ID" value="NZ_ABVL01000008.1"/>
</dbReference>
<dbReference type="InParanoid" id="B4D233"/>
<organism evidence="1 2">
    <name type="scientific">Chthoniobacter flavus Ellin428</name>
    <dbReference type="NCBI Taxonomy" id="497964"/>
    <lineage>
        <taxon>Bacteria</taxon>
        <taxon>Pseudomonadati</taxon>
        <taxon>Verrucomicrobiota</taxon>
        <taxon>Spartobacteria</taxon>
        <taxon>Chthoniobacterales</taxon>
        <taxon>Chthoniobacteraceae</taxon>
        <taxon>Chthoniobacter</taxon>
    </lineage>
</organism>
<comment type="caution">
    <text evidence="1">The sequence shown here is derived from an EMBL/GenBank/DDBJ whole genome shotgun (WGS) entry which is preliminary data.</text>
</comment>
<dbReference type="AlphaFoldDB" id="B4D233"/>
<gene>
    <name evidence="1" type="ORF">CfE428DRAFT_2958</name>
</gene>
<evidence type="ECO:0000313" key="1">
    <source>
        <dbReference type="EMBL" id="EDY19273.1"/>
    </source>
</evidence>
<dbReference type="STRING" id="497964.CfE428DRAFT_2958"/>